<name>A0A7K0KBH2_9BACT</name>
<accession>A0A7K0KBH2</accession>
<protein>
    <submittedName>
        <fullName evidence="1">CRISPR-associated protein</fullName>
    </submittedName>
</protein>
<dbReference type="InterPro" id="IPR006482">
    <property type="entry name" value="Cas7_Csh2/Csh2"/>
</dbReference>
<dbReference type="GO" id="GO:0043571">
    <property type="term" value="P:maintenance of CRISPR repeat elements"/>
    <property type="evidence" value="ECO:0007669"/>
    <property type="project" value="InterPro"/>
</dbReference>
<dbReference type="EMBL" id="VUNG01000001">
    <property type="protein sequence ID" value="MST83188.1"/>
    <property type="molecule type" value="Genomic_DNA"/>
</dbReference>
<gene>
    <name evidence="1" type="ORF">FYJ73_00540</name>
</gene>
<dbReference type="Proteomes" id="UP000438914">
    <property type="component" value="Unassembled WGS sequence"/>
</dbReference>
<comment type="caution">
    <text evidence="1">The sequence shown here is derived from an EMBL/GenBank/DDBJ whole genome shotgun (WGS) entry which is preliminary data.</text>
</comment>
<proteinExistence type="predicted"/>
<organism evidence="1 2">
    <name type="scientific">Hallella mizrahii</name>
    <dbReference type="NCBI Taxonomy" id="2606637"/>
    <lineage>
        <taxon>Bacteria</taxon>
        <taxon>Pseudomonadati</taxon>
        <taxon>Bacteroidota</taxon>
        <taxon>Bacteroidia</taxon>
        <taxon>Bacteroidales</taxon>
        <taxon>Prevotellaceae</taxon>
        <taxon>Hallella</taxon>
    </lineage>
</organism>
<evidence type="ECO:0000313" key="2">
    <source>
        <dbReference type="Proteomes" id="UP000438914"/>
    </source>
</evidence>
<sequence>MAEFKNRVFGCAIIKAINSNYNADFSGQPRTLPSGVVYATDKAFKYTVKNYLKDVYPEEHIFYFKSLNESLNPRSLDERYKLIFGEYPKAKGKKDNIVKTEVAKNLLSCLDVRCFGATFAGATNISVHGPVQVNHGVNIWKENNIYTEQIISPFSNKADDADAEKGNTTIGRQSKLEEGHYLHHFSINPGNLSELAYIIGEEARTLNTDDINKLKEGLRRGATWYDSASKAGCENEMLVWVQLKEDSKKVFPSFATLIHLMDEKKEGKYVYDFASLKSLLEENAADIEKVEIYLDKSACDIINLPQNVNLTQYDI</sequence>
<reference evidence="1 2" key="1">
    <citation type="submission" date="2019-08" db="EMBL/GenBank/DDBJ databases">
        <title>In-depth cultivation of the pig gut microbiome towards novel bacterial diversity and tailored functional studies.</title>
        <authorList>
            <person name="Wylensek D."/>
            <person name="Hitch T.C.A."/>
            <person name="Clavel T."/>
        </authorList>
    </citation>
    <scope>NUCLEOTIDE SEQUENCE [LARGE SCALE GENOMIC DNA]</scope>
    <source>
        <strain evidence="1 2">LKV-178-WT-2A</strain>
    </source>
</reference>
<dbReference type="AlphaFoldDB" id="A0A7K0KBH2"/>
<dbReference type="Pfam" id="PF05107">
    <property type="entry name" value="Cas_Cas7"/>
    <property type="match status" value="1"/>
</dbReference>
<keyword evidence="2" id="KW-1185">Reference proteome</keyword>
<dbReference type="RefSeq" id="WP_154532533.1">
    <property type="nucleotide sequence ID" value="NZ_VUNG01000001.1"/>
</dbReference>
<evidence type="ECO:0000313" key="1">
    <source>
        <dbReference type="EMBL" id="MST83188.1"/>
    </source>
</evidence>